<evidence type="ECO:0000256" key="2">
    <source>
        <dbReference type="ARBA" id="ARBA00023002"/>
    </source>
</evidence>
<dbReference type="Gene3D" id="3.40.309.10">
    <property type="entry name" value="Aldehyde Dehydrogenase, Chain A, domain 2"/>
    <property type="match status" value="1"/>
</dbReference>
<dbReference type="PANTHER" id="PTHR43353">
    <property type="entry name" value="SUCCINATE-SEMIALDEHYDE DEHYDROGENASE, MITOCHONDRIAL"/>
    <property type="match status" value="1"/>
</dbReference>
<dbReference type="InterPro" id="IPR029510">
    <property type="entry name" value="Ald_DH_CS_GLU"/>
</dbReference>
<evidence type="ECO:0000256" key="3">
    <source>
        <dbReference type="PROSITE-ProRule" id="PRU10007"/>
    </source>
</evidence>
<evidence type="ECO:0000256" key="4">
    <source>
        <dbReference type="RuleBase" id="RU003345"/>
    </source>
</evidence>
<dbReference type="Gene3D" id="3.40.605.10">
    <property type="entry name" value="Aldehyde Dehydrogenase, Chain A, domain 1"/>
    <property type="match status" value="1"/>
</dbReference>
<keyword evidence="7" id="KW-1185">Reference proteome</keyword>
<evidence type="ECO:0000256" key="1">
    <source>
        <dbReference type="ARBA" id="ARBA00009986"/>
    </source>
</evidence>
<proteinExistence type="inferred from homology"/>
<organism evidence="6 7">
    <name type="scientific">Gilvimarinus japonicus</name>
    <dbReference type="NCBI Taxonomy" id="1796469"/>
    <lineage>
        <taxon>Bacteria</taxon>
        <taxon>Pseudomonadati</taxon>
        <taxon>Pseudomonadota</taxon>
        <taxon>Gammaproteobacteria</taxon>
        <taxon>Cellvibrionales</taxon>
        <taxon>Cellvibrionaceae</taxon>
        <taxon>Gilvimarinus</taxon>
    </lineage>
</organism>
<protein>
    <submittedName>
        <fullName evidence="6">NAD-dependent succinate-semialdehyde dehydrogenase</fullName>
        <ecNumber evidence="6">1.2.1.-</ecNumber>
    </submittedName>
</protein>
<dbReference type="PANTHER" id="PTHR43353:SF5">
    <property type="entry name" value="SUCCINATE-SEMIALDEHYDE DEHYDROGENASE, MITOCHONDRIAL"/>
    <property type="match status" value="1"/>
</dbReference>
<comment type="caution">
    <text evidence="6">The sequence shown here is derived from an EMBL/GenBank/DDBJ whole genome shotgun (WGS) entry which is preliminary data.</text>
</comment>
<evidence type="ECO:0000259" key="5">
    <source>
        <dbReference type="Pfam" id="PF00171"/>
    </source>
</evidence>
<dbReference type="RefSeq" id="WP_382415637.1">
    <property type="nucleotide sequence ID" value="NZ_AP031500.1"/>
</dbReference>
<evidence type="ECO:0000313" key="7">
    <source>
        <dbReference type="Proteomes" id="UP001595548"/>
    </source>
</evidence>
<accession>A0ABV7HQS7</accession>
<dbReference type="InterPro" id="IPR016163">
    <property type="entry name" value="Ald_DH_C"/>
</dbReference>
<dbReference type="CDD" id="cd07103">
    <property type="entry name" value="ALDH_F5_SSADH_GabD"/>
    <property type="match status" value="1"/>
</dbReference>
<evidence type="ECO:0000313" key="6">
    <source>
        <dbReference type="EMBL" id="MFC3155083.1"/>
    </source>
</evidence>
<name>A0ABV7HQS7_9GAMM</name>
<dbReference type="GO" id="GO:0016491">
    <property type="term" value="F:oxidoreductase activity"/>
    <property type="evidence" value="ECO:0007669"/>
    <property type="project" value="UniProtKB-KW"/>
</dbReference>
<dbReference type="EMBL" id="JBHRTL010000006">
    <property type="protein sequence ID" value="MFC3155083.1"/>
    <property type="molecule type" value="Genomic_DNA"/>
</dbReference>
<feature type="domain" description="Aldehyde dehydrogenase" evidence="5">
    <location>
        <begin position="28"/>
        <end position="486"/>
    </location>
</feature>
<sequence>MTSNANTPAFKLECPELWREQCFFAGTWSAGSSGESIEVVNPATDEILARVPKLSAKDLDHALTAAHQGFIFWRGLSAPERAAKLRRWFELMQEHKEDLARIMTAEQGKPIAESRGEIDYAASYIEWFAEEAKRGYGEMIPASKPGQHLLVRPEPIGVSVAITPWNFPAAMITRKAAAALAAGCSMVVKPASMTPLSALALAYLAQQAGIEESVFSVVTGDSETVGKAFTESTLVKKLSFTGSTSVGRKLMAQCAPNLQKLSLELGGNAPFVVFDDADVALAVKGAIGSKFRNSGQTCVCPNRFLVQAGIHDKFVAALKHAMSELKVGDGFDESVKQTSLINAGAVDKVKRHYDDALAKGAECVLGDVPGSLPHNRVAPILLVGVTPKMQLWQEETFGPVAPIMKFTTEQEGVELANSTPFGLAAYFYTQDVDRSWRVGEALESGMVGVNEGGISNAMAPFGGVDQSGFGREGGRQGIQEYQQLKYLCYGPARS</sequence>
<dbReference type="SUPFAM" id="SSF53720">
    <property type="entry name" value="ALDH-like"/>
    <property type="match status" value="1"/>
</dbReference>
<dbReference type="InterPro" id="IPR016160">
    <property type="entry name" value="Ald_DH_CS_CYS"/>
</dbReference>
<keyword evidence="2 4" id="KW-0560">Oxidoreductase</keyword>
<dbReference type="InterPro" id="IPR016162">
    <property type="entry name" value="Ald_DH_N"/>
</dbReference>
<dbReference type="PROSITE" id="PS00687">
    <property type="entry name" value="ALDEHYDE_DEHYDR_GLU"/>
    <property type="match status" value="1"/>
</dbReference>
<feature type="active site" evidence="3">
    <location>
        <position position="264"/>
    </location>
</feature>
<dbReference type="Pfam" id="PF00171">
    <property type="entry name" value="Aldedh"/>
    <property type="match status" value="1"/>
</dbReference>
<dbReference type="Proteomes" id="UP001595548">
    <property type="component" value="Unassembled WGS sequence"/>
</dbReference>
<dbReference type="InterPro" id="IPR015590">
    <property type="entry name" value="Aldehyde_DH_dom"/>
</dbReference>
<comment type="similarity">
    <text evidence="1 4">Belongs to the aldehyde dehydrogenase family.</text>
</comment>
<dbReference type="InterPro" id="IPR016161">
    <property type="entry name" value="Ald_DH/histidinol_DH"/>
</dbReference>
<reference evidence="7" key="1">
    <citation type="journal article" date="2019" name="Int. J. Syst. Evol. Microbiol.">
        <title>The Global Catalogue of Microorganisms (GCM) 10K type strain sequencing project: providing services to taxonomists for standard genome sequencing and annotation.</title>
        <authorList>
            <consortium name="The Broad Institute Genomics Platform"/>
            <consortium name="The Broad Institute Genome Sequencing Center for Infectious Disease"/>
            <person name="Wu L."/>
            <person name="Ma J."/>
        </authorList>
    </citation>
    <scope>NUCLEOTIDE SEQUENCE [LARGE SCALE GENOMIC DNA]</scope>
    <source>
        <strain evidence="7">KCTC 52141</strain>
    </source>
</reference>
<gene>
    <name evidence="6" type="ORF">ACFOEB_07710</name>
</gene>
<dbReference type="EC" id="1.2.1.-" evidence="6"/>
<dbReference type="PROSITE" id="PS00070">
    <property type="entry name" value="ALDEHYDE_DEHYDR_CYS"/>
    <property type="match status" value="1"/>
</dbReference>
<dbReference type="InterPro" id="IPR050740">
    <property type="entry name" value="Aldehyde_DH_Superfamily"/>
</dbReference>